<feature type="transmembrane region" description="Helical" evidence="6">
    <location>
        <begin position="290"/>
        <end position="311"/>
    </location>
</feature>
<feature type="transmembrane region" description="Helical" evidence="6">
    <location>
        <begin position="385"/>
        <end position="402"/>
    </location>
</feature>
<keyword evidence="3 6" id="KW-0812">Transmembrane</keyword>
<dbReference type="Pfam" id="PF01943">
    <property type="entry name" value="Polysacc_synt"/>
    <property type="match status" value="1"/>
</dbReference>
<feature type="transmembrane region" description="Helical" evidence="6">
    <location>
        <begin position="172"/>
        <end position="194"/>
    </location>
</feature>
<sequence>MSEKASVKRAGLGYVIGNYFIRGIGFLTLPIFSRLMSTEDFGIYNTYLSYETILFVFVGLALHTSYKNAFVKFENSFNEYVSNTILLSIINTLFFLVLGLLVSWIYPKLTLIYMVLLVIHAFATAIITDYNSYVSLYFKSGSYVKMSSANAIGNILLSLILILTVFKGDRSMGRIVGTVLPTLIIALILIFHFFKSRRPTLKREHTRFALNYSIPLIPHGISQVILSSVDRIMIANMVGNAEAGIYSFAYTIYSLVAVTFSSLDQVWAPWFYRQYKKGDKTLIRLRASQYAWAMGIFTALIILVSPEIILIVGSETYRESSYIVIPIVIGGYFSFLYTLPAIIEYYFEKTKYIAGSTLLAALVNIALNYFCIISFGYQAAAYTTLVTYALYFILHYYISYRISQRQSLYDTKQLLLIIAFLVLIGLLAQIFLENLLVRILLLAVLTLISCFYLWRKFKVPIMEKIHRKSKDD</sequence>
<evidence type="ECO:0000313" key="7">
    <source>
        <dbReference type="EMBL" id="MBP2623962.1"/>
    </source>
</evidence>
<evidence type="ECO:0000256" key="2">
    <source>
        <dbReference type="ARBA" id="ARBA00022475"/>
    </source>
</evidence>
<dbReference type="EMBL" id="PRDG01000005">
    <property type="protein sequence ID" value="MBP2623962.1"/>
    <property type="molecule type" value="Genomic_DNA"/>
</dbReference>
<feature type="transmembrane region" description="Helical" evidence="6">
    <location>
        <begin position="437"/>
        <end position="454"/>
    </location>
</feature>
<dbReference type="RefSeq" id="WP_209628491.1">
    <property type="nucleotide sequence ID" value="NZ_PRDG01000005.1"/>
</dbReference>
<feature type="transmembrane region" description="Helical" evidence="6">
    <location>
        <begin position="44"/>
        <end position="63"/>
    </location>
</feature>
<evidence type="ECO:0000313" key="8">
    <source>
        <dbReference type="Proteomes" id="UP001519296"/>
    </source>
</evidence>
<organism evidence="7 8">
    <name type="scientific">Streptococcus oricebi</name>
    <dbReference type="NCBI Taxonomy" id="1547447"/>
    <lineage>
        <taxon>Bacteria</taxon>
        <taxon>Bacillati</taxon>
        <taxon>Bacillota</taxon>
        <taxon>Bacilli</taxon>
        <taxon>Lactobacillales</taxon>
        <taxon>Streptococcaceae</taxon>
        <taxon>Streptococcus</taxon>
    </lineage>
</organism>
<feature type="transmembrane region" description="Helical" evidence="6">
    <location>
        <begin position="245"/>
        <end position="270"/>
    </location>
</feature>
<feature type="transmembrane region" description="Helical" evidence="6">
    <location>
        <begin position="359"/>
        <end position="379"/>
    </location>
</feature>
<protein>
    <recommendedName>
        <fullName evidence="9">Polysaccharide biosynthesis protein</fullName>
    </recommendedName>
</protein>
<accession>A0ABS5B539</accession>
<keyword evidence="2" id="KW-1003">Cell membrane</keyword>
<name>A0ABS5B539_9STRE</name>
<feature type="transmembrane region" description="Helical" evidence="6">
    <location>
        <begin position="323"/>
        <end position="347"/>
    </location>
</feature>
<evidence type="ECO:0000256" key="6">
    <source>
        <dbReference type="SAM" id="Phobius"/>
    </source>
</evidence>
<dbReference type="Proteomes" id="UP001519296">
    <property type="component" value="Unassembled WGS sequence"/>
</dbReference>
<keyword evidence="4 6" id="KW-1133">Transmembrane helix</keyword>
<dbReference type="PANTHER" id="PTHR30250">
    <property type="entry name" value="PST FAMILY PREDICTED COLANIC ACID TRANSPORTER"/>
    <property type="match status" value="1"/>
</dbReference>
<gene>
    <name evidence="7" type="ORF">C4K46_08430</name>
</gene>
<keyword evidence="8" id="KW-1185">Reference proteome</keyword>
<feature type="transmembrane region" description="Helical" evidence="6">
    <location>
        <begin position="206"/>
        <end position="225"/>
    </location>
</feature>
<dbReference type="PANTHER" id="PTHR30250:SF11">
    <property type="entry name" value="O-ANTIGEN TRANSPORTER-RELATED"/>
    <property type="match status" value="1"/>
</dbReference>
<feature type="transmembrane region" description="Helical" evidence="6">
    <location>
        <begin position="111"/>
        <end position="128"/>
    </location>
</feature>
<evidence type="ECO:0008006" key="9">
    <source>
        <dbReference type="Google" id="ProtNLM"/>
    </source>
</evidence>
<proteinExistence type="predicted"/>
<keyword evidence="5 6" id="KW-0472">Membrane</keyword>
<dbReference type="InterPro" id="IPR050833">
    <property type="entry name" value="Poly_Biosynth_Transport"/>
</dbReference>
<feature type="transmembrane region" description="Helical" evidence="6">
    <location>
        <begin position="84"/>
        <end position="105"/>
    </location>
</feature>
<evidence type="ECO:0000256" key="5">
    <source>
        <dbReference type="ARBA" id="ARBA00023136"/>
    </source>
</evidence>
<evidence type="ECO:0000256" key="4">
    <source>
        <dbReference type="ARBA" id="ARBA00022989"/>
    </source>
</evidence>
<dbReference type="InterPro" id="IPR002797">
    <property type="entry name" value="Polysacc_synth"/>
</dbReference>
<comment type="caution">
    <text evidence="7">The sequence shown here is derived from an EMBL/GenBank/DDBJ whole genome shotgun (WGS) entry which is preliminary data.</text>
</comment>
<feature type="transmembrane region" description="Helical" evidence="6">
    <location>
        <begin position="149"/>
        <end position="166"/>
    </location>
</feature>
<reference evidence="7 8" key="1">
    <citation type="submission" date="2018-02" db="EMBL/GenBank/DDBJ databases">
        <title>Draft genome sequence of Streptococcus oricebi CCUG 70868T type strain.</title>
        <authorList>
            <person name="Mendez V."/>
            <person name="Salva-Serra F."/>
            <person name="Jaen-Luchoro D."/>
            <person name="Gonzales-Siles L."/>
            <person name="Karlsson R."/>
            <person name="Engstrom-Jakobsson H."/>
            <person name="Busquets A."/>
            <person name="Gomila M."/>
            <person name="Pineiro-Iglesias B."/>
            <person name="Bennasar-Figueras A."/>
            <person name="Seeger M."/>
            <person name="Moore E."/>
        </authorList>
    </citation>
    <scope>NUCLEOTIDE SEQUENCE [LARGE SCALE GENOMIC DNA]</scope>
    <source>
        <strain evidence="7 8">CCUG 70868</strain>
    </source>
</reference>
<evidence type="ECO:0000256" key="1">
    <source>
        <dbReference type="ARBA" id="ARBA00004651"/>
    </source>
</evidence>
<comment type="subcellular location">
    <subcellularLocation>
        <location evidence="1">Cell membrane</location>
        <topology evidence="1">Multi-pass membrane protein</topology>
    </subcellularLocation>
</comment>
<evidence type="ECO:0000256" key="3">
    <source>
        <dbReference type="ARBA" id="ARBA00022692"/>
    </source>
</evidence>
<feature type="transmembrane region" description="Helical" evidence="6">
    <location>
        <begin position="12"/>
        <end position="32"/>
    </location>
</feature>
<feature type="transmembrane region" description="Helical" evidence="6">
    <location>
        <begin position="414"/>
        <end position="431"/>
    </location>
</feature>